<evidence type="ECO:0000256" key="1">
    <source>
        <dbReference type="SAM" id="Phobius"/>
    </source>
</evidence>
<evidence type="ECO:0000313" key="3">
    <source>
        <dbReference type="Proteomes" id="UP000008808"/>
    </source>
</evidence>
<dbReference type="OrthoDB" id="7425566at2"/>
<keyword evidence="1" id="KW-0472">Membrane</keyword>
<dbReference type="RefSeq" id="WP_011415262.1">
    <property type="nucleotide sequence ID" value="NC_007722.1"/>
</dbReference>
<feature type="transmembrane region" description="Helical" evidence="1">
    <location>
        <begin position="214"/>
        <end position="236"/>
    </location>
</feature>
<dbReference type="STRING" id="314225.ELI_11735"/>
<name>Q2N7A2_ERYLH</name>
<dbReference type="InterPro" id="IPR049500">
    <property type="entry name" value="Peptidase_M50B-like"/>
</dbReference>
<organism evidence="2 3">
    <name type="scientific">Erythrobacter litoralis (strain HTCC2594)</name>
    <dbReference type="NCBI Taxonomy" id="314225"/>
    <lineage>
        <taxon>Bacteria</taxon>
        <taxon>Pseudomonadati</taxon>
        <taxon>Pseudomonadota</taxon>
        <taxon>Alphaproteobacteria</taxon>
        <taxon>Sphingomonadales</taxon>
        <taxon>Erythrobacteraceae</taxon>
        <taxon>Erythrobacter/Porphyrobacter group</taxon>
        <taxon>Erythrobacter</taxon>
    </lineage>
</organism>
<accession>Q2N7A2</accession>
<dbReference type="AlphaFoldDB" id="Q2N7A2"/>
<keyword evidence="1" id="KW-1133">Transmembrane helix</keyword>
<evidence type="ECO:0008006" key="4">
    <source>
        <dbReference type="Google" id="ProtNLM"/>
    </source>
</evidence>
<keyword evidence="3" id="KW-1185">Reference proteome</keyword>
<protein>
    <recommendedName>
        <fullName evidence="4">M50 family peptidase</fullName>
    </recommendedName>
</protein>
<reference evidence="3" key="1">
    <citation type="journal article" date="2009" name="J. Bacteriol.">
        <title>Complete genome sequence of Erythrobacter litoralis HTCC2594.</title>
        <authorList>
            <person name="Oh H.M."/>
            <person name="Giovannoni S.J."/>
            <person name="Ferriera S."/>
            <person name="Johnson J."/>
            <person name="Cho J.C."/>
        </authorList>
    </citation>
    <scope>NUCLEOTIDE SEQUENCE [LARGE SCALE GENOMIC DNA]</scope>
    <source>
        <strain evidence="3">HTCC2594</strain>
    </source>
</reference>
<evidence type="ECO:0000313" key="2">
    <source>
        <dbReference type="EMBL" id="ABC64439.1"/>
    </source>
</evidence>
<dbReference type="eggNOG" id="COG1994">
    <property type="taxonomic scope" value="Bacteria"/>
</dbReference>
<feature type="transmembrane region" description="Helical" evidence="1">
    <location>
        <begin position="140"/>
        <end position="157"/>
    </location>
</feature>
<dbReference type="Proteomes" id="UP000008808">
    <property type="component" value="Chromosome"/>
</dbReference>
<keyword evidence="1" id="KW-0812">Transmembrane</keyword>
<dbReference type="EMBL" id="CP000157">
    <property type="protein sequence ID" value="ABC64439.1"/>
    <property type="molecule type" value="Genomic_DNA"/>
</dbReference>
<gene>
    <name evidence="2" type="ordered locus">ELI_11735</name>
</gene>
<dbReference type="HOGENOM" id="CLU_092353_0_0_5"/>
<feature type="transmembrane region" description="Helical" evidence="1">
    <location>
        <begin position="116"/>
        <end position="134"/>
    </location>
</feature>
<proteinExistence type="predicted"/>
<dbReference type="KEGG" id="eli:ELI_11735"/>
<sequence>MSTRLAIHNRDEHIKALALAAAALFVLPHLPLGNYVLYPFMILTTWFHEMGHGLSAILVGFQFERLVLFPDGSGFAETYRPNDASGLSQALVSAGGPIMPAVVGSGLILSSAKPALWRPVLYLLGGAIALSTVLYVRSTLGWIILPAIAAGIFYIAARGTPWVERFALQFLGLTASLSMFQQWDYLLMERAVIGGQEILSDTGAIEESLFLPHWVWAIGIIALAAGMIGASLVYALSEKRFPRRWDAGFGGTR</sequence>
<dbReference type="Pfam" id="PF13398">
    <property type="entry name" value="Peptidase_M50B"/>
    <property type="match status" value="1"/>
</dbReference>